<comment type="caution">
    <text evidence="3">The sequence shown here is derived from an EMBL/GenBank/DDBJ whole genome shotgun (WGS) entry which is preliminary data.</text>
</comment>
<accession>A0A8H6N6N0</accession>
<dbReference type="InterPro" id="IPR010730">
    <property type="entry name" value="HET"/>
</dbReference>
<gene>
    <name evidence="3" type="ORF">CPLU01_12499</name>
</gene>
<evidence type="ECO:0000313" key="4">
    <source>
        <dbReference type="Proteomes" id="UP000654918"/>
    </source>
</evidence>
<dbReference type="PANTHER" id="PTHR33112:SF16">
    <property type="entry name" value="HETEROKARYON INCOMPATIBILITY DOMAIN-CONTAINING PROTEIN"/>
    <property type="match status" value="1"/>
</dbReference>
<evidence type="ECO:0000313" key="3">
    <source>
        <dbReference type="EMBL" id="KAF6821416.1"/>
    </source>
</evidence>
<proteinExistence type="predicted"/>
<dbReference type="Pfam" id="PF06985">
    <property type="entry name" value="HET"/>
    <property type="match status" value="1"/>
</dbReference>
<dbReference type="Proteomes" id="UP000654918">
    <property type="component" value="Unassembled WGS sequence"/>
</dbReference>
<keyword evidence="4" id="KW-1185">Reference proteome</keyword>
<protein>
    <recommendedName>
        <fullName evidence="2">Heterokaryon incompatibility domain-containing protein</fullName>
    </recommendedName>
</protein>
<dbReference type="AlphaFoldDB" id="A0A8H6N6N0"/>
<feature type="domain" description="Heterokaryon incompatibility" evidence="2">
    <location>
        <begin position="221"/>
        <end position="382"/>
    </location>
</feature>
<reference evidence="3" key="1">
    <citation type="journal article" date="2020" name="Phytopathology">
        <title>Genome Sequence Resources of Colletotrichum truncatum, C. plurivorum, C. musicola, and C. sojae: Four Species Pathogenic to Soybean (Glycine max).</title>
        <authorList>
            <person name="Rogerio F."/>
            <person name="Boufleur T.R."/>
            <person name="Ciampi-Guillardi M."/>
            <person name="Sukno S.A."/>
            <person name="Thon M.R."/>
            <person name="Massola Junior N.S."/>
            <person name="Baroncelli R."/>
        </authorList>
    </citation>
    <scope>NUCLEOTIDE SEQUENCE</scope>
    <source>
        <strain evidence="3">LFN00145</strain>
    </source>
</reference>
<name>A0A8H6N6N0_9PEZI</name>
<evidence type="ECO:0000259" key="2">
    <source>
        <dbReference type="Pfam" id="PF06985"/>
    </source>
</evidence>
<organism evidence="3 4">
    <name type="scientific">Colletotrichum plurivorum</name>
    <dbReference type="NCBI Taxonomy" id="2175906"/>
    <lineage>
        <taxon>Eukaryota</taxon>
        <taxon>Fungi</taxon>
        <taxon>Dikarya</taxon>
        <taxon>Ascomycota</taxon>
        <taxon>Pezizomycotina</taxon>
        <taxon>Sordariomycetes</taxon>
        <taxon>Hypocreomycetidae</taxon>
        <taxon>Glomerellales</taxon>
        <taxon>Glomerellaceae</taxon>
        <taxon>Colletotrichum</taxon>
        <taxon>Colletotrichum orchidearum species complex</taxon>
    </lineage>
</organism>
<sequence length="699" mass="77841">MSWLFQGLQGGTRNRRSSFSTIEDFGDLDGQKKCRGCKQIRGLVEFRKRHGILPPRPVVFHDSYAAVDRCSRVCVTCRVFRQALLLEGATADHAVLLQRAPGPVCASLVADGDGFAVRIQINQDDEKSNEDGRNPLPAATVRCEPSKGAESPMKLAEDPVDDAIYRQVRDWLRECEQGHIDCGNLAYSDRRPTRLLRILSDSQVQLVDSEKLQAGCKTTRYAALSYCWGTGTMSVDEDDTVERGKTLGANLESRYQPFDIAGLPGTVRDAIKITRRLNDPHSGLELQHLWVDSLCIIQDDAQDKEVEIRRMQEVYGNAAVTICATTTAKATQPLLLPRLAWSYQHRVRPCRIGASWLAVNPTPPAVLRSRSPLALRAWTLQEEHLSPRLLFWGGQQLSWACGRGEYVEEASTAVPATSPPSSNVLLRKFLVECRTAWYDQLWLAWNSIVESYTVRSLSNAGDRFNALAGLATRYLTAMSGDNEYLAGLWRATFPQDILWRVSRAARPDDERSGTASAPSWSWASLPIGLEVRTWQDFQMPSEMELLGDGASAKVEPSVAVAQGAGVGRVRVRGRLRMLWGAESQLRQWDEVCVHVDGVNKFRFGANPGQGVHAVDCSTGSLVAYEARKLEVEAELDYTKLAEDVKQGRLLEIFCLAVSEEGMLLLRRSDTTGAFQRIGVGFGYRRDFFKGVERTEVDLE</sequence>
<evidence type="ECO:0000256" key="1">
    <source>
        <dbReference type="SAM" id="MobiDB-lite"/>
    </source>
</evidence>
<dbReference type="PANTHER" id="PTHR33112">
    <property type="entry name" value="DOMAIN PROTEIN, PUTATIVE-RELATED"/>
    <property type="match status" value="1"/>
</dbReference>
<dbReference type="EMBL" id="WIGO01000260">
    <property type="protein sequence ID" value="KAF6821416.1"/>
    <property type="molecule type" value="Genomic_DNA"/>
</dbReference>
<feature type="compositionally biased region" description="Basic and acidic residues" evidence="1">
    <location>
        <begin position="124"/>
        <end position="133"/>
    </location>
</feature>
<feature type="region of interest" description="Disordered" evidence="1">
    <location>
        <begin position="123"/>
        <end position="154"/>
    </location>
</feature>